<sequence>MHLPSAAWSPSISKASIRRRDAENAMHWPRVLRMLLSFRWGFRALETLELTEMRALEEWREVHINDFPRLDELAISTCPKLYRLPDCLSSLAKLEINDCKVLTTFPKLPSLTGLKLWGSCNWHIWSVSLDLPNLEYLQISNYDRPTLDFYPNLPALKVLTIECCKNLEKAAGSHHLISLQSLEIYSCPKFQGLTDKHLHPQFAVFLGLGESKPPLPYSKARDRRARKALALARLMQKEDFNSHQERISQFNLFLLIYLNETVSCNSIK</sequence>
<dbReference type="InterPro" id="IPR032675">
    <property type="entry name" value="LRR_dom_sf"/>
</dbReference>
<name>A0A6V7PRM0_ANACO</name>
<dbReference type="PANTHER" id="PTHR47186:SF61">
    <property type="entry name" value="LEUCINE-RICH REPEAT-CONTAINING PROTEIN 57-RELATED"/>
    <property type="match status" value="1"/>
</dbReference>
<dbReference type="EMBL" id="LR862151">
    <property type="protein sequence ID" value="CAD1833425.1"/>
    <property type="molecule type" value="Genomic_DNA"/>
</dbReference>
<accession>A0A6V7PRM0</accession>
<dbReference type="Gene3D" id="3.80.10.10">
    <property type="entry name" value="Ribonuclease Inhibitor"/>
    <property type="match status" value="2"/>
</dbReference>
<proteinExistence type="predicted"/>
<protein>
    <submittedName>
        <fullName evidence="1">Uncharacterized protein</fullName>
    </submittedName>
</protein>
<evidence type="ECO:0000313" key="1">
    <source>
        <dbReference type="EMBL" id="CAD1833425.1"/>
    </source>
</evidence>
<dbReference type="AlphaFoldDB" id="A0A6V7PRM0"/>
<dbReference type="SUPFAM" id="SSF52058">
    <property type="entry name" value="L domain-like"/>
    <property type="match status" value="1"/>
</dbReference>
<organism evidence="1">
    <name type="scientific">Ananas comosus var. bracteatus</name>
    <name type="common">red pineapple</name>
    <dbReference type="NCBI Taxonomy" id="296719"/>
    <lineage>
        <taxon>Eukaryota</taxon>
        <taxon>Viridiplantae</taxon>
        <taxon>Streptophyta</taxon>
        <taxon>Embryophyta</taxon>
        <taxon>Tracheophyta</taxon>
        <taxon>Spermatophyta</taxon>
        <taxon>Magnoliopsida</taxon>
        <taxon>Liliopsida</taxon>
        <taxon>Poales</taxon>
        <taxon>Bromeliaceae</taxon>
        <taxon>Bromelioideae</taxon>
        <taxon>Ananas</taxon>
    </lineage>
</organism>
<gene>
    <name evidence="1" type="ORF">CB5_LOCUS16636</name>
</gene>
<dbReference type="PANTHER" id="PTHR47186">
    <property type="entry name" value="LEUCINE-RICH REPEAT-CONTAINING PROTEIN 57"/>
    <property type="match status" value="1"/>
</dbReference>
<reference evidence="1" key="1">
    <citation type="submission" date="2020-07" db="EMBL/GenBank/DDBJ databases">
        <authorList>
            <person name="Lin J."/>
        </authorList>
    </citation>
    <scope>NUCLEOTIDE SEQUENCE</scope>
</reference>